<feature type="domain" description="Spore protein YkvP/CgeB glycosyl transferase-like" evidence="1">
    <location>
        <begin position="233"/>
        <end position="346"/>
    </location>
</feature>
<protein>
    <submittedName>
        <fullName evidence="2">Glycosyltransferase family 1 protein</fullName>
    </submittedName>
</protein>
<organism evidence="2 3">
    <name type="scientific">Scytonema hofmannii FACHB-248</name>
    <dbReference type="NCBI Taxonomy" id="1842502"/>
    <lineage>
        <taxon>Bacteria</taxon>
        <taxon>Bacillati</taxon>
        <taxon>Cyanobacteriota</taxon>
        <taxon>Cyanophyceae</taxon>
        <taxon>Nostocales</taxon>
        <taxon>Scytonemataceae</taxon>
        <taxon>Scytonema</taxon>
    </lineage>
</organism>
<accession>A0ABR8GSV6</accession>
<evidence type="ECO:0000313" key="3">
    <source>
        <dbReference type="Proteomes" id="UP000660380"/>
    </source>
</evidence>
<comment type="caution">
    <text evidence="2">The sequence shown here is derived from an EMBL/GenBank/DDBJ whole genome shotgun (WGS) entry which is preliminary data.</text>
</comment>
<evidence type="ECO:0000313" key="2">
    <source>
        <dbReference type="EMBL" id="MBD2606292.1"/>
    </source>
</evidence>
<proteinExistence type="predicted"/>
<evidence type="ECO:0000259" key="1">
    <source>
        <dbReference type="Pfam" id="PF13524"/>
    </source>
</evidence>
<reference evidence="2 3" key="1">
    <citation type="journal article" date="2020" name="ISME J.">
        <title>Comparative genomics reveals insights into cyanobacterial evolution and habitat adaptation.</title>
        <authorList>
            <person name="Chen M.Y."/>
            <person name="Teng W.K."/>
            <person name="Zhao L."/>
            <person name="Hu C.X."/>
            <person name="Zhou Y.K."/>
            <person name="Han B.P."/>
            <person name="Song L.R."/>
            <person name="Shu W.S."/>
        </authorList>
    </citation>
    <scope>NUCLEOTIDE SEQUENCE [LARGE SCALE GENOMIC DNA]</scope>
    <source>
        <strain evidence="2 3">FACHB-248</strain>
    </source>
</reference>
<sequence>MSKNTKARLLIVSMRDLHSQAFRSAEYEFEDAICTFDYADMLTPEFASGFSEQINKKLANYAGLTVGNGKLLKSGCQTSTIEKEYDLLFFICQHFWDITCINSIKQWREKSHKAVLWIDEIWAKEVLEHKTKLCLEIVKDFDYIFTTQAKSLDAIANLVQRPCYSLPYAVDAIKFCPYPHQPQRNIDVYSIGRRSPIVHKALIELAEKDNFLYLHDTLKGLQMMDYKEHRTLYINLIKRSRYFIANKAKFDSVNQTGNQEELGSRFFEGAAGGAVMIGTPPICEAYTTYFNWQDAVIEIPYNAADIGDIIAELDAQPERIKRIRQDNIINSLLRHDWVYRWSQILDKVGLEQTPEMLSRQADLKNLAQLLMQA</sequence>
<dbReference type="RefSeq" id="WP_029636678.1">
    <property type="nucleotide sequence ID" value="NZ_JACJTA010000037.1"/>
</dbReference>
<dbReference type="Proteomes" id="UP000660380">
    <property type="component" value="Unassembled WGS sequence"/>
</dbReference>
<keyword evidence="3" id="KW-1185">Reference proteome</keyword>
<dbReference type="Pfam" id="PF13524">
    <property type="entry name" value="Glyco_trans_1_2"/>
    <property type="match status" value="1"/>
</dbReference>
<dbReference type="InterPro" id="IPR055259">
    <property type="entry name" value="YkvP/CgeB_Glyco_trans-like"/>
</dbReference>
<dbReference type="EMBL" id="JACJTA010000037">
    <property type="protein sequence ID" value="MBD2606292.1"/>
    <property type="molecule type" value="Genomic_DNA"/>
</dbReference>
<name>A0ABR8GSV6_9CYAN</name>
<gene>
    <name evidence="2" type="ORF">H6G81_17585</name>
</gene>